<gene>
    <name evidence="3" type="ORF">BDZ94DRAFT_1252845</name>
</gene>
<feature type="coiled-coil region" evidence="1">
    <location>
        <begin position="176"/>
        <end position="252"/>
    </location>
</feature>
<evidence type="ECO:0000256" key="1">
    <source>
        <dbReference type="SAM" id="Coils"/>
    </source>
</evidence>
<keyword evidence="4" id="KW-1185">Reference proteome</keyword>
<comment type="caution">
    <text evidence="3">The sequence shown here is derived from an EMBL/GenBank/DDBJ whole genome shotgun (WGS) entry which is preliminary data.</text>
</comment>
<sequence length="280" mass="32351">MDSREIGPMIRLDFDDLKLPHPPQENIRRPERDGVTVSWVTRADTPLYRTVTRIVDEQDDYPTRTAKYRCRIDGLILKELHNPSLRSRGESTPPRRRRSASPLRPPIMRRVESVDKIDNVMRSLRKIRDSITQGDVETNELHETLKQPPNEPQATSKKAHPIPAKPVLSDRRDYAIPRLQDELQQVRKEIAENMEKAARLERQIDSLLRLSPGEIDEGRQDLDEFTMASLELSQERKKREEVEQILNDVRRECSHPTVVPELLKMIGSLDLSRGTAIAPI</sequence>
<dbReference type="AlphaFoldDB" id="A0A9P6CMK1"/>
<protein>
    <submittedName>
        <fullName evidence="3">Uncharacterized protein</fullName>
    </submittedName>
</protein>
<accession>A0A9P6CMK1</accession>
<name>A0A9P6CMK1_9AGAR</name>
<organism evidence="3 4">
    <name type="scientific">Collybia nuda</name>
    <dbReference type="NCBI Taxonomy" id="64659"/>
    <lineage>
        <taxon>Eukaryota</taxon>
        <taxon>Fungi</taxon>
        <taxon>Dikarya</taxon>
        <taxon>Basidiomycota</taxon>
        <taxon>Agaricomycotina</taxon>
        <taxon>Agaricomycetes</taxon>
        <taxon>Agaricomycetidae</taxon>
        <taxon>Agaricales</taxon>
        <taxon>Tricholomatineae</taxon>
        <taxon>Clitocybaceae</taxon>
        <taxon>Collybia</taxon>
    </lineage>
</organism>
<proteinExistence type="predicted"/>
<dbReference type="EMBL" id="MU150244">
    <property type="protein sequence ID" value="KAF9466029.1"/>
    <property type="molecule type" value="Genomic_DNA"/>
</dbReference>
<dbReference type="OrthoDB" id="3070390at2759"/>
<evidence type="ECO:0000256" key="2">
    <source>
        <dbReference type="SAM" id="MobiDB-lite"/>
    </source>
</evidence>
<evidence type="ECO:0000313" key="3">
    <source>
        <dbReference type="EMBL" id="KAF9466029.1"/>
    </source>
</evidence>
<feature type="region of interest" description="Disordered" evidence="2">
    <location>
        <begin position="131"/>
        <end position="164"/>
    </location>
</feature>
<reference evidence="3" key="1">
    <citation type="submission" date="2020-11" db="EMBL/GenBank/DDBJ databases">
        <authorList>
            <consortium name="DOE Joint Genome Institute"/>
            <person name="Ahrendt S."/>
            <person name="Riley R."/>
            <person name="Andreopoulos W."/>
            <person name="Labutti K."/>
            <person name="Pangilinan J."/>
            <person name="Ruiz-Duenas F.J."/>
            <person name="Barrasa J.M."/>
            <person name="Sanchez-Garcia M."/>
            <person name="Camarero S."/>
            <person name="Miyauchi S."/>
            <person name="Serrano A."/>
            <person name="Linde D."/>
            <person name="Babiker R."/>
            <person name="Drula E."/>
            <person name="Ayuso-Fernandez I."/>
            <person name="Pacheco R."/>
            <person name="Padilla G."/>
            <person name="Ferreira P."/>
            <person name="Barriuso J."/>
            <person name="Kellner H."/>
            <person name="Castanera R."/>
            <person name="Alfaro M."/>
            <person name="Ramirez L."/>
            <person name="Pisabarro A.G."/>
            <person name="Kuo A."/>
            <person name="Tritt A."/>
            <person name="Lipzen A."/>
            <person name="He G."/>
            <person name="Yan M."/>
            <person name="Ng V."/>
            <person name="Cullen D."/>
            <person name="Martin F."/>
            <person name="Rosso M.-N."/>
            <person name="Henrissat B."/>
            <person name="Hibbett D."/>
            <person name="Martinez A.T."/>
            <person name="Grigoriev I.V."/>
        </authorList>
    </citation>
    <scope>NUCLEOTIDE SEQUENCE</scope>
    <source>
        <strain evidence="3">CBS 247.69</strain>
    </source>
</reference>
<feature type="region of interest" description="Disordered" evidence="2">
    <location>
        <begin position="83"/>
        <end position="109"/>
    </location>
</feature>
<dbReference type="Proteomes" id="UP000807353">
    <property type="component" value="Unassembled WGS sequence"/>
</dbReference>
<evidence type="ECO:0000313" key="4">
    <source>
        <dbReference type="Proteomes" id="UP000807353"/>
    </source>
</evidence>
<keyword evidence="1" id="KW-0175">Coiled coil</keyword>